<dbReference type="InterPro" id="IPR041315">
    <property type="entry name" value="PlcR_TPR"/>
</dbReference>
<dbReference type="Gene3D" id="1.25.40.10">
    <property type="entry name" value="Tetratricopeptide repeat domain"/>
    <property type="match status" value="1"/>
</dbReference>
<dbReference type="Proteomes" id="UP000642571">
    <property type="component" value="Unassembled WGS sequence"/>
</dbReference>
<dbReference type="SUPFAM" id="SSF47413">
    <property type="entry name" value="lambda repressor-like DNA-binding domains"/>
    <property type="match status" value="1"/>
</dbReference>
<dbReference type="PROSITE" id="PS50943">
    <property type="entry name" value="HTH_CROC1"/>
    <property type="match status" value="1"/>
</dbReference>
<dbReference type="InterPro" id="IPR011990">
    <property type="entry name" value="TPR-like_helical_dom_sf"/>
</dbReference>
<gene>
    <name evidence="2" type="ORF">GCM10011389_41490</name>
</gene>
<dbReference type="PANTHER" id="PTHR37038:SF14">
    <property type="entry name" value="TRANSCRIPTIONAL ACTIVATOR"/>
    <property type="match status" value="1"/>
</dbReference>
<dbReference type="EMBL" id="BMIN01000032">
    <property type="protein sequence ID" value="GGD29630.1"/>
    <property type="molecule type" value="Genomic_DNA"/>
</dbReference>
<proteinExistence type="predicted"/>
<dbReference type="SUPFAM" id="SSF48452">
    <property type="entry name" value="TPR-like"/>
    <property type="match status" value="1"/>
</dbReference>
<evidence type="ECO:0000313" key="3">
    <source>
        <dbReference type="Proteomes" id="UP000642571"/>
    </source>
</evidence>
<evidence type="ECO:0000259" key="1">
    <source>
        <dbReference type="PROSITE" id="PS50943"/>
    </source>
</evidence>
<dbReference type="PANTHER" id="PTHR37038">
    <property type="entry name" value="TRANSCRIPTIONAL REGULATOR-RELATED"/>
    <property type="match status" value="1"/>
</dbReference>
<dbReference type="SMART" id="SM00530">
    <property type="entry name" value="HTH_XRE"/>
    <property type="match status" value="1"/>
</dbReference>
<protein>
    <submittedName>
        <fullName evidence="2">Transcriptional regulator</fullName>
    </submittedName>
</protein>
<dbReference type="InterPro" id="IPR053163">
    <property type="entry name" value="HTH-type_regulator_Rgg"/>
</dbReference>
<dbReference type="InterPro" id="IPR019734">
    <property type="entry name" value="TPR_rpt"/>
</dbReference>
<accession>A0ABQ1QJP0</accession>
<keyword evidence="3" id="KW-1185">Reference proteome</keyword>
<dbReference type="CDD" id="cd00093">
    <property type="entry name" value="HTH_XRE"/>
    <property type="match status" value="1"/>
</dbReference>
<feature type="domain" description="HTH cro/C1-type" evidence="1">
    <location>
        <begin position="9"/>
        <end position="62"/>
    </location>
</feature>
<dbReference type="RefSeq" id="WP_188656234.1">
    <property type="nucleotide sequence ID" value="NZ_BMIN01000032.1"/>
</dbReference>
<dbReference type="SMART" id="SM00028">
    <property type="entry name" value="TPR"/>
    <property type="match status" value="3"/>
</dbReference>
<dbReference type="InterPro" id="IPR010982">
    <property type="entry name" value="Lambda_DNA-bd_dom_sf"/>
</dbReference>
<comment type="caution">
    <text evidence="2">The sequence shown here is derived from an EMBL/GenBank/DDBJ whole genome shotgun (WGS) entry which is preliminary data.</text>
</comment>
<sequence>MEETLGEKLKSLRKKLQISQEALAKGICTQSEISRIENNNNLPSYQILSRLAQKLGVRISYFKDDHLTHRGDYVDEVKHQLNIARRERNYDLIQTIVVSEKDVPAFKSGTNKKYLDWHKGIALFHKEQKLNEAIDVLNNCLSRNRLSDLHTALDMNVLNSLGVLYRNAKKPYQAKEYLQHSREIAVTFSEFREPRLYIKILYNLSKALTDLEEHIESVNFCDEAIDYCIKEEDMFLLGELHYQVGRNYISLGRENEGIQYWGKALNVFELQKKDFLYNMVQQEIEHYRNYKNLI</sequence>
<evidence type="ECO:0000313" key="2">
    <source>
        <dbReference type="EMBL" id="GGD29630.1"/>
    </source>
</evidence>
<dbReference type="InterPro" id="IPR001387">
    <property type="entry name" value="Cro/C1-type_HTH"/>
</dbReference>
<organism evidence="2 3">
    <name type="scientific">Pontibacillus salipaludis</name>
    <dbReference type="NCBI Taxonomy" id="1697394"/>
    <lineage>
        <taxon>Bacteria</taxon>
        <taxon>Bacillati</taxon>
        <taxon>Bacillota</taxon>
        <taxon>Bacilli</taxon>
        <taxon>Bacillales</taxon>
        <taxon>Bacillaceae</taxon>
        <taxon>Pontibacillus</taxon>
    </lineage>
</organism>
<reference evidence="3" key="1">
    <citation type="journal article" date="2019" name="Int. J. Syst. Evol. Microbiol.">
        <title>The Global Catalogue of Microorganisms (GCM) 10K type strain sequencing project: providing services to taxonomists for standard genome sequencing and annotation.</title>
        <authorList>
            <consortium name="The Broad Institute Genomics Platform"/>
            <consortium name="The Broad Institute Genome Sequencing Center for Infectious Disease"/>
            <person name="Wu L."/>
            <person name="Ma J."/>
        </authorList>
    </citation>
    <scope>NUCLEOTIDE SEQUENCE [LARGE SCALE GENOMIC DNA]</scope>
    <source>
        <strain evidence="3">CGMCC 1.15353</strain>
    </source>
</reference>
<dbReference type="Pfam" id="PF01381">
    <property type="entry name" value="HTH_3"/>
    <property type="match status" value="1"/>
</dbReference>
<dbReference type="Pfam" id="PF18768">
    <property type="entry name" value="RNPP_C"/>
    <property type="match status" value="1"/>
</dbReference>
<name>A0ABQ1QJP0_9BACI</name>